<dbReference type="EMBL" id="KZ613856">
    <property type="protein sequence ID" value="PMD55291.1"/>
    <property type="molecule type" value="Genomic_DNA"/>
</dbReference>
<protein>
    <submittedName>
        <fullName evidence="1">Uncharacterized protein</fullName>
    </submittedName>
</protein>
<dbReference type="RefSeq" id="XP_024732195.1">
    <property type="nucleotide sequence ID" value="XM_024883704.1"/>
</dbReference>
<name>A0A2J6SX24_9HELO</name>
<reference evidence="1 2" key="1">
    <citation type="submission" date="2016-04" db="EMBL/GenBank/DDBJ databases">
        <title>A degradative enzymes factory behind the ericoid mycorrhizal symbiosis.</title>
        <authorList>
            <consortium name="DOE Joint Genome Institute"/>
            <person name="Martino E."/>
            <person name="Morin E."/>
            <person name="Grelet G."/>
            <person name="Kuo A."/>
            <person name="Kohler A."/>
            <person name="Daghino S."/>
            <person name="Barry K."/>
            <person name="Choi C."/>
            <person name="Cichocki N."/>
            <person name="Clum A."/>
            <person name="Copeland A."/>
            <person name="Hainaut M."/>
            <person name="Haridas S."/>
            <person name="Labutti K."/>
            <person name="Lindquist E."/>
            <person name="Lipzen A."/>
            <person name="Khouja H.-R."/>
            <person name="Murat C."/>
            <person name="Ohm R."/>
            <person name="Olson A."/>
            <person name="Spatafora J."/>
            <person name="Veneault-Fourrey C."/>
            <person name="Henrissat B."/>
            <person name="Grigoriev I."/>
            <person name="Martin F."/>
            <person name="Perotto S."/>
        </authorList>
    </citation>
    <scope>NUCLEOTIDE SEQUENCE [LARGE SCALE GENOMIC DNA]</scope>
    <source>
        <strain evidence="1 2">E</strain>
    </source>
</reference>
<organism evidence="1 2">
    <name type="scientific">Hyaloscypha bicolor E</name>
    <dbReference type="NCBI Taxonomy" id="1095630"/>
    <lineage>
        <taxon>Eukaryota</taxon>
        <taxon>Fungi</taxon>
        <taxon>Dikarya</taxon>
        <taxon>Ascomycota</taxon>
        <taxon>Pezizomycotina</taxon>
        <taxon>Leotiomycetes</taxon>
        <taxon>Helotiales</taxon>
        <taxon>Hyaloscyphaceae</taxon>
        <taxon>Hyaloscypha</taxon>
        <taxon>Hyaloscypha bicolor</taxon>
    </lineage>
</organism>
<proteinExistence type="predicted"/>
<dbReference type="GeneID" id="36591781"/>
<dbReference type="Proteomes" id="UP000235371">
    <property type="component" value="Unassembled WGS sequence"/>
</dbReference>
<accession>A0A2J6SX24</accession>
<sequence length="162" mass="17173">MYLTTANRISRVSELLAPAELLVYPPTSANPIKNHLAAKITIEITFVTITRKPSGAQKTEKGTYSIGDVRSVSDIGVLNHKTVVAVGKRPGSTETNLGAADTKALTLAGLKEEGWKDTTVEGLVGQDGGVFIVVYGILALSFPNTETAGILTLIVDFSLLFN</sequence>
<dbReference type="InParanoid" id="A0A2J6SX24"/>
<dbReference type="AlphaFoldDB" id="A0A2J6SX24"/>
<gene>
    <name evidence="1" type="ORF">K444DRAFT_634127</name>
</gene>
<keyword evidence="2" id="KW-1185">Reference proteome</keyword>
<evidence type="ECO:0000313" key="2">
    <source>
        <dbReference type="Proteomes" id="UP000235371"/>
    </source>
</evidence>
<evidence type="ECO:0000313" key="1">
    <source>
        <dbReference type="EMBL" id="PMD55291.1"/>
    </source>
</evidence>